<evidence type="ECO:0000313" key="2">
    <source>
        <dbReference type="Proteomes" id="UP000230750"/>
    </source>
</evidence>
<evidence type="ECO:0008006" key="3">
    <source>
        <dbReference type="Google" id="ProtNLM"/>
    </source>
</evidence>
<proteinExistence type="predicted"/>
<dbReference type="AlphaFoldDB" id="A0A2G8K614"/>
<sequence length="230" mass="25822">MPLANQYVMTRCKGNTNVIITVSKAKIVTDNFLSIFHHALNKISVSGGDVPLIKFADDTAMAGLIHGDDDEAYLRQLQSFVDYCDTNFLQLNISKTKEMVIDFRRSTVPPPPVIIKGVEVERVSSYKYLGVHLNDSLTWGDQVDALIKTLNSRLYCLNKMARFNVRTSIMDIFYNATICGVWRYCFVGWGGNATGTDKDRIDSIIRKGGRVIGDPNHQLRKFICACSKTN</sequence>
<dbReference type="STRING" id="307972.A0A2G8K614"/>
<dbReference type="EMBL" id="MRZV01000852">
    <property type="protein sequence ID" value="PIK43412.1"/>
    <property type="molecule type" value="Genomic_DNA"/>
</dbReference>
<dbReference type="PANTHER" id="PTHR33332">
    <property type="entry name" value="REVERSE TRANSCRIPTASE DOMAIN-CONTAINING PROTEIN"/>
    <property type="match status" value="1"/>
</dbReference>
<dbReference type="OrthoDB" id="5987559at2759"/>
<evidence type="ECO:0000313" key="1">
    <source>
        <dbReference type="EMBL" id="PIK43412.1"/>
    </source>
</evidence>
<protein>
    <recommendedName>
        <fullName evidence="3">Reverse transcriptase domain-containing protein</fullName>
    </recommendedName>
</protein>
<name>A0A2G8K614_STIJA</name>
<dbReference type="Proteomes" id="UP000230750">
    <property type="component" value="Unassembled WGS sequence"/>
</dbReference>
<organism evidence="1 2">
    <name type="scientific">Stichopus japonicus</name>
    <name type="common">Sea cucumber</name>
    <dbReference type="NCBI Taxonomy" id="307972"/>
    <lineage>
        <taxon>Eukaryota</taxon>
        <taxon>Metazoa</taxon>
        <taxon>Echinodermata</taxon>
        <taxon>Eleutherozoa</taxon>
        <taxon>Echinozoa</taxon>
        <taxon>Holothuroidea</taxon>
        <taxon>Aspidochirotacea</taxon>
        <taxon>Aspidochirotida</taxon>
        <taxon>Stichopodidae</taxon>
        <taxon>Apostichopus</taxon>
    </lineage>
</organism>
<accession>A0A2G8K614</accession>
<keyword evidence="2" id="KW-1185">Reference proteome</keyword>
<reference evidence="1 2" key="1">
    <citation type="journal article" date="2017" name="PLoS Biol.">
        <title>The sea cucumber genome provides insights into morphological evolution and visceral regeneration.</title>
        <authorList>
            <person name="Zhang X."/>
            <person name="Sun L."/>
            <person name="Yuan J."/>
            <person name="Sun Y."/>
            <person name="Gao Y."/>
            <person name="Zhang L."/>
            <person name="Li S."/>
            <person name="Dai H."/>
            <person name="Hamel J.F."/>
            <person name="Liu C."/>
            <person name="Yu Y."/>
            <person name="Liu S."/>
            <person name="Lin W."/>
            <person name="Guo K."/>
            <person name="Jin S."/>
            <person name="Xu P."/>
            <person name="Storey K.B."/>
            <person name="Huan P."/>
            <person name="Zhang T."/>
            <person name="Zhou Y."/>
            <person name="Zhang J."/>
            <person name="Lin C."/>
            <person name="Li X."/>
            <person name="Xing L."/>
            <person name="Huo D."/>
            <person name="Sun M."/>
            <person name="Wang L."/>
            <person name="Mercier A."/>
            <person name="Li F."/>
            <person name="Yang H."/>
            <person name="Xiang J."/>
        </authorList>
    </citation>
    <scope>NUCLEOTIDE SEQUENCE [LARGE SCALE GENOMIC DNA]</scope>
    <source>
        <strain evidence="1">Shaxun</strain>
        <tissue evidence="1">Muscle</tissue>
    </source>
</reference>
<gene>
    <name evidence="1" type="ORF">BSL78_19743</name>
</gene>
<comment type="caution">
    <text evidence="1">The sequence shown here is derived from an EMBL/GenBank/DDBJ whole genome shotgun (WGS) entry which is preliminary data.</text>
</comment>